<feature type="signal peptide" evidence="3">
    <location>
        <begin position="1"/>
        <end position="20"/>
    </location>
</feature>
<dbReference type="EMBL" id="JBANEI010000017">
    <property type="protein sequence ID" value="MEI2683896.1"/>
    <property type="molecule type" value="Genomic_DNA"/>
</dbReference>
<keyword evidence="3" id="KW-0732">Signal</keyword>
<gene>
    <name evidence="5" type="ORF">V8N49_19805</name>
</gene>
<proteinExistence type="predicted"/>
<reference evidence="5 6" key="1">
    <citation type="submission" date="2024-02" db="EMBL/GenBank/DDBJ databases">
        <title>First report Erwinia aphidicola in onion in Chile.</title>
        <authorList>
            <person name="Valenzuela M."/>
            <person name="Pena M."/>
            <person name="Dutta B."/>
        </authorList>
    </citation>
    <scope>NUCLEOTIDE SEQUENCE [LARGE SCALE GENOMIC DNA]</scope>
    <source>
        <strain evidence="5 6">QCJ3A</strain>
    </source>
</reference>
<name>A0ABU8DK46_ERWAP</name>
<keyword evidence="6" id="KW-1185">Reference proteome</keyword>
<dbReference type="Gene3D" id="2.40.160.50">
    <property type="entry name" value="membrane protein fhac: a member of the omp85/tpsb transporter family"/>
    <property type="match status" value="1"/>
</dbReference>
<evidence type="ECO:0000256" key="1">
    <source>
        <dbReference type="ARBA" id="ARBA00004370"/>
    </source>
</evidence>
<evidence type="ECO:0000259" key="4">
    <source>
        <dbReference type="Pfam" id="PF01103"/>
    </source>
</evidence>
<dbReference type="Proteomes" id="UP001306592">
    <property type="component" value="Unassembled WGS sequence"/>
</dbReference>
<feature type="domain" description="Bacterial surface antigen (D15)" evidence="4">
    <location>
        <begin position="100"/>
        <end position="378"/>
    </location>
</feature>
<dbReference type="Pfam" id="PF01103">
    <property type="entry name" value="Omp85"/>
    <property type="match status" value="1"/>
</dbReference>
<dbReference type="InterPro" id="IPR000184">
    <property type="entry name" value="Bac_surfAg_D15"/>
</dbReference>
<organism evidence="5 6">
    <name type="scientific">Erwinia aphidicola</name>
    <dbReference type="NCBI Taxonomy" id="68334"/>
    <lineage>
        <taxon>Bacteria</taxon>
        <taxon>Pseudomonadati</taxon>
        <taxon>Pseudomonadota</taxon>
        <taxon>Gammaproteobacteria</taxon>
        <taxon>Enterobacterales</taxon>
        <taxon>Erwiniaceae</taxon>
        <taxon>Erwinia</taxon>
    </lineage>
</organism>
<accession>A0ABU8DK46</accession>
<comment type="caution">
    <text evidence="5">The sequence shown here is derived from an EMBL/GenBank/DDBJ whole genome shotgun (WGS) entry which is preliminary data.</text>
</comment>
<evidence type="ECO:0000313" key="5">
    <source>
        <dbReference type="EMBL" id="MEI2683896.1"/>
    </source>
</evidence>
<comment type="subcellular location">
    <subcellularLocation>
        <location evidence="1">Membrane</location>
    </subcellularLocation>
</comment>
<keyword evidence="2" id="KW-0472">Membrane</keyword>
<evidence type="ECO:0000256" key="2">
    <source>
        <dbReference type="ARBA" id="ARBA00023136"/>
    </source>
</evidence>
<dbReference type="RefSeq" id="WP_336203652.1">
    <property type="nucleotide sequence ID" value="NZ_JBANEI010000017.1"/>
</dbReference>
<feature type="chain" id="PRO_5046827443" evidence="3">
    <location>
        <begin position="21"/>
        <end position="378"/>
    </location>
</feature>
<evidence type="ECO:0000256" key="3">
    <source>
        <dbReference type="SAM" id="SignalP"/>
    </source>
</evidence>
<sequence length="378" mass="42964">MRINSSLLFGLLSISPIAQANFLPSRVTVDHYLAKLGSDQQVNTAQGIDWGIVPGPFYTPELGIGIGVAAVGLYRPDRQQKNTPLSSLALTGFVSSTGAFGFGYENDTFFHHDQWRFYIDGDLSHRPLYYWGRGYREGRHRHDRQKYDSSRFNATPQLLYRLRANTYAGLGWAVSWERASALQDKPSGSFSRNPVALNQLNSGFSLLFSYDTRDFIANPSQGQVLNIHYTDYLPSLGSDNRLKVWDLQYDRYHPLNDSTLLAWELYSRLATGQVPWTMLGSLGDSRHLRGYYQGRFRARNIVTTQLELRKKLSWRHGVVGWVGAGSMSQRPSEVLDGHWLPSVGVGYRFEFKKRMNVRLDYGVGQRSSGFYFQVGEAF</sequence>
<evidence type="ECO:0000313" key="6">
    <source>
        <dbReference type="Proteomes" id="UP001306592"/>
    </source>
</evidence>
<protein>
    <submittedName>
        <fullName evidence="5">BamA/TamA family outer membrane protein</fullName>
    </submittedName>
</protein>